<dbReference type="Gene3D" id="3.90.550.10">
    <property type="entry name" value="Spore Coat Polysaccharide Biosynthesis Protein SpsA, Chain A"/>
    <property type="match status" value="1"/>
</dbReference>
<dbReference type="InterPro" id="IPR003329">
    <property type="entry name" value="Cytidylyl_trans"/>
</dbReference>
<dbReference type="InterPro" id="IPR004528">
    <property type="entry name" value="KdsB"/>
</dbReference>
<dbReference type="CDD" id="cd02517">
    <property type="entry name" value="CMP-KDO-Synthetase"/>
    <property type="match status" value="1"/>
</dbReference>
<dbReference type="Proteomes" id="UP000284605">
    <property type="component" value="Unassembled WGS sequence"/>
</dbReference>
<organism evidence="4 5">
    <name type="scientific">Oleomonas cavernae</name>
    <dbReference type="NCBI Taxonomy" id="2320859"/>
    <lineage>
        <taxon>Bacteria</taxon>
        <taxon>Pseudomonadati</taxon>
        <taxon>Pseudomonadota</taxon>
        <taxon>Alphaproteobacteria</taxon>
        <taxon>Acetobacterales</taxon>
        <taxon>Acetobacteraceae</taxon>
        <taxon>Oleomonas</taxon>
    </lineage>
</organism>
<dbReference type="InterPro" id="IPR029044">
    <property type="entry name" value="Nucleotide-diphossugar_trans"/>
</dbReference>
<sequence>MPRAAIIIPARFASSRFPGKPLAVLKGASGQARTLLERTIMAGRRVDGISSIHVATDDRRIAAEAERLGAAVVMTAESCRNGTERVAEAVATLGLDAEIFINLQGDAPLTPPWFVSDVLAAMIVNPEAQVATPVLRCDAEALENFMADRKAGRVGATTVVTNTLGNAMYFSKEVIPYTDGRSVVDGVVPVFHHVGLYAYRREALNAYAGFQPMPLEKLEGLEQLRFLEMGWPIKAVEVEARGHSFWELNNPQDVPLIESYLARMGVD</sequence>
<dbReference type="PANTHER" id="PTHR42866">
    <property type="entry name" value="3-DEOXY-MANNO-OCTULOSONATE CYTIDYLYLTRANSFERASE"/>
    <property type="match status" value="1"/>
</dbReference>
<dbReference type="OrthoDB" id="9815559at2"/>
<dbReference type="SUPFAM" id="SSF53448">
    <property type="entry name" value="Nucleotide-diphospho-sugar transferases"/>
    <property type="match status" value="1"/>
</dbReference>
<keyword evidence="5" id="KW-1185">Reference proteome</keyword>
<dbReference type="NCBIfam" id="NF003952">
    <property type="entry name" value="PRK05450.1-5"/>
    <property type="match status" value="1"/>
</dbReference>
<gene>
    <name evidence="4" type="ORF">D3874_01350</name>
</gene>
<dbReference type="GO" id="GO:0005829">
    <property type="term" value="C:cytosol"/>
    <property type="evidence" value="ECO:0007669"/>
    <property type="project" value="TreeGrafter"/>
</dbReference>
<dbReference type="NCBIfam" id="NF003950">
    <property type="entry name" value="PRK05450.1-3"/>
    <property type="match status" value="1"/>
</dbReference>
<comment type="caution">
    <text evidence="4">The sequence shown here is derived from an EMBL/GenBank/DDBJ whole genome shotgun (WGS) entry which is preliminary data.</text>
</comment>
<evidence type="ECO:0000256" key="1">
    <source>
        <dbReference type="ARBA" id="ARBA00022679"/>
    </source>
</evidence>
<dbReference type="EMBL" id="QYUK01000008">
    <property type="protein sequence ID" value="RJF94510.1"/>
    <property type="molecule type" value="Genomic_DNA"/>
</dbReference>
<dbReference type="GO" id="GO:0009103">
    <property type="term" value="P:lipopolysaccharide biosynthetic process"/>
    <property type="evidence" value="ECO:0007669"/>
    <property type="project" value="UniProtKB-KW"/>
</dbReference>
<dbReference type="PANTHER" id="PTHR42866:SF2">
    <property type="entry name" value="3-DEOXY-MANNO-OCTULOSONATE CYTIDYLYLTRANSFERASE, MITOCHONDRIAL"/>
    <property type="match status" value="1"/>
</dbReference>
<evidence type="ECO:0000256" key="2">
    <source>
        <dbReference type="ARBA" id="ARBA00022695"/>
    </source>
</evidence>
<dbReference type="AlphaFoldDB" id="A0A418WTC9"/>
<dbReference type="GO" id="GO:0008690">
    <property type="term" value="F:3-deoxy-manno-octulosonate cytidylyltransferase activity"/>
    <property type="evidence" value="ECO:0007669"/>
    <property type="project" value="InterPro"/>
</dbReference>
<evidence type="ECO:0000256" key="3">
    <source>
        <dbReference type="ARBA" id="ARBA00022985"/>
    </source>
</evidence>
<evidence type="ECO:0000313" key="4">
    <source>
        <dbReference type="EMBL" id="RJF94510.1"/>
    </source>
</evidence>
<evidence type="ECO:0000313" key="5">
    <source>
        <dbReference type="Proteomes" id="UP000284605"/>
    </source>
</evidence>
<keyword evidence="2 4" id="KW-0548">Nucleotidyltransferase</keyword>
<accession>A0A418WTC9</accession>
<name>A0A418WTC9_9PROT</name>
<reference evidence="4 5" key="1">
    <citation type="submission" date="2018-09" db="EMBL/GenBank/DDBJ databases">
        <authorList>
            <person name="Zhu H."/>
        </authorList>
    </citation>
    <scope>NUCLEOTIDE SEQUENCE [LARGE SCALE GENOMIC DNA]</scope>
    <source>
        <strain evidence="4 5">K1W22B-8</strain>
    </source>
</reference>
<keyword evidence="1 4" id="KW-0808">Transferase</keyword>
<keyword evidence="3" id="KW-0448">Lipopolysaccharide biosynthesis</keyword>
<proteinExistence type="predicted"/>
<dbReference type="Pfam" id="PF02348">
    <property type="entry name" value="CTP_transf_3"/>
    <property type="match status" value="1"/>
</dbReference>
<dbReference type="RefSeq" id="WP_119775645.1">
    <property type="nucleotide sequence ID" value="NZ_QYUK01000008.1"/>
</dbReference>
<protein>
    <submittedName>
        <fullName evidence="4">3-deoxy-manno-octulosonate cytidylyltransferase</fullName>
    </submittedName>
</protein>